<dbReference type="InterPro" id="IPR050638">
    <property type="entry name" value="AA-Vitamin_Transporters"/>
</dbReference>
<feature type="transmembrane region" description="Helical" evidence="6">
    <location>
        <begin position="180"/>
        <end position="197"/>
    </location>
</feature>
<evidence type="ECO:0000256" key="6">
    <source>
        <dbReference type="SAM" id="Phobius"/>
    </source>
</evidence>
<dbReference type="AlphaFoldDB" id="A0A7Y6K6F9"/>
<evidence type="ECO:0000256" key="2">
    <source>
        <dbReference type="ARBA" id="ARBA00007362"/>
    </source>
</evidence>
<reference evidence="8 9" key="1">
    <citation type="submission" date="2020-02" db="EMBL/GenBank/DDBJ databases">
        <title>Paraburkholderia simonii sp. nov. and Paraburkholderia youngii sp. nov. Brazilian and Mexican Mimosa-associated rhizobia.</title>
        <authorList>
            <person name="Mavima L."/>
            <person name="Beukes C.W."/>
            <person name="Chan W.Y."/>
            <person name="Palmer M."/>
            <person name="De Meyer S.E."/>
            <person name="James E.K."/>
            <person name="Venter S.N."/>
            <person name="Steenkamp E.T."/>
        </authorList>
    </citation>
    <scope>NUCLEOTIDE SEQUENCE [LARGE SCALE GENOMIC DNA]</scope>
    <source>
        <strain evidence="8 9">JPY169</strain>
    </source>
</reference>
<dbReference type="SUPFAM" id="SSF103481">
    <property type="entry name" value="Multidrug resistance efflux transporter EmrE"/>
    <property type="match status" value="2"/>
</dbReference>
<feature type="transmembrane region" description="Helical" evidence="6">
    <location>
        <begin position="91"/>
        <end position="110"/>
    </location>
</feature>
<dbReference type="InterPro" id="IPR000620">
    <property type="entry name" value="EamA_dom"/>
</dbReference>
<dbReference type="Proteomes" id="UP000594380">
    <property type="component" value="Unassembled WGS sequence"/>
</dbReference>
<feature type="transmembrane region" description="Helical" evidence="6">
    <location>
        <begin position="122"/>
        <end position="142"/>
    </location>
</feature>
<comment type="caution">
    <text evidence="8">The sequence shown here is derived from an EMBL/GenBank/DDBJ whole genome shotgun (WGS) entry which is preliminary data.</text>
</comment>
<evidence type="ECO:0000256" key="4">
    <source>
        <dbReference type="ARBA" id="ARBA00022989"/>
    </source>
</evidence>
<feature type="domain" description="EamA" evidence="7">
    <location>
        <begin position="149"/>
        <end position="286"/>
    </location>
</feature>
<dbReference type="Pfam" id="PF00892">
    <property type="entry name" value="EamA"/>
    <property type="match status" value="2"/>
</dbReference>
<feature type="transmembrane region" description="Helical" evidence="6">
    <location>
        <begin position="244"/>
        <end position="264"/>
    </location>
</feature>
<accession>A0A7Y6K6F9</accession>
<feature type="domain" description="EamA" evidence="7">
    <location>
        <begin position="9"/>
        <end position="136"/>
    </location>
</feature>
<dbReference type="GO" id="GO:0016020">
    <property type="term" value="C:membrane"/>
    <property type="evidence" value="ECO:0007669"/>
    <property type="project" value="UniProtKB-SubCell"/>
</dbReference>
<comment type="similarity">
    <text evidence="2">Belongs to the EamA transporter family.</text>
</comment>
<keyword evidence="5 6" id="KW-0472">Membrane</keyword>
<gene>
    <name evidence="8" type="ORF">G5S42_32405</name>
</gene>
<comment type="subcellular location">
    <subcellularLocation>
        <location evidence="1">Membrane</location>
        <topology evidence="1">Multi-pass membrane protein</topology>
    </subcellularLocation>
</comment>
<feature type="transmembrane region" description="Helical" evidence="6">
    <location>
        <begin position="33"/>
        <end position="52"/>
    </location>
</feature>
<organism evidence="8 9">
    <name type="scientific">Paraburkholderia youngii</name>
    <dbReference type="NCBI Taxonomy" id="2782701"/>
    <lineage>
        <taxon>Bacteria</taxon>
        <taxon>Pseudomonadati</taxon>
        <taxon>Pseudomonadota</taxon>
        <taxon>Betaproteobacteria</taxon>
        <taxon>Burkholderiales</taxon>
        <taxon>Burkholderiaceae</taxon>
        <taxon>Paraburkholderia</taxon>
    </lineage>
</organism>
<feature type="transmembrane region" description="Helical" evidence="6">
    <location>
        <begin position="5"/>
        <end position="27"/>
    </location>
</feature>
<feature type="transmembrane region" description="Helical" evidence="6">
    <location>
        <begin position="64"/>
        <end position="85"/>
    </location>
</feature>
<evidence type="ECO:0000256" key="3">
    <source>
        <dbReference type="ARBA" id="ARBA00022692"/>
    </source>
</evidence>
<sequence>MRVRLLIAFSIIYVVWGSTYLCVAIALRSFPPLMLMCIRCLAGGTILLLWGALRERDPLTPRTLLLAIVCGLLFFVGCHGVLALAQRHVPSGLAAVMLATIPFWIALLRFPLPGQRAPSRSVWLALGAGFAGVGVIAWAPSSSGAIDAFWLAALLGSSFSWALATVAVQNFGGTKQGLRLSGIELLSGGIVLAALSAGAGEAQLFRPDRISGSSLVALAYLTIAGTVVAFSVYVWLLDRVQPTLVATYTFVNPVVAVVLGWLFLDEQPSMGMLIGAPLTIGAVCVAWRLERRNSTRRTQTRHDLVASSLSRGGQDCDR</sequence>
<dbReference type="GeneID" id="301105057"/>
<dbReference type="RefSeq" id="WP_176110862.1">
    <property type="nucleotide sequence ID" value="NZ_JAALDK010000002.1"/>
</dbReference>
<feature type="transmembrane region" description="Helical" evidence="6">
    <location>
        <begin position="270"/>
        <end position="289"/>
    </location>
</feature>
<dbReference type="EMBL" id="JAALDK010000002">
    <property type="protein sequence ID" value="NUY04298.1"/>
    <property type="molecule type" value="Genomic_DNA"/>
</dbReference>
<feature type="transmembrane region" description="Helical" evidence="6">
    <location>
        <begin position="148"/>
        <end position="168"/>
    </location>
</feature>
<keyword evidence="4 6" id="KW-1133">Transmembrane helix</keyword>
<dbReference type="PANTHER" id="PTHR32322">
    <property type="entry name" value="INNER MEMBRANE TRANSPORTER"/>
    <property type="match status" value="1"/>
</dbReference>
<evidence type="ECO:0000313" key="8">
    <source>
        <dbReference type="EMBL" id="NUY04298.1"/>
    </source>
</evidence>
<dbReference type="InterPro" id="IPR037185">
    <property type="entry name" value="EmrE-like"/>
</dbReference>
<evidence type="ECO:0000256" key="5">
    <source>
        <dbReference type="ARBA" id="ARBA00023136"/>
    </source>
</evidence>
<proteinExistence type="inferred from homology"/>
<protein>
    <submittedName>
        <fullName evidence="8">EamA family transporter</fullName>
    </submittedName>
</protein>
<evidence type="ECO:0000256" key="1">
    <source>
        <dbReference type="ARBA" id="ARBA00004141"/>
    </source>
</evidence>
<keyword evidence="3 6" id="KW-0812">Transmembrane</keyword>
<evidence type="ECO:0000313" key="9">
    <source>
        <dbReference type="Proteomes" id="UP000594380"/>
    </source>
</evidence>
<name>A0A7Y6K6F9_9BURK</name>
<dbReference type="PANTHER" id="PTHR32322:SF2">
    <property type="entry name" value="EAMA DOMAIN-CONTAINING PROTEIN"/>
    <property type="match status" value="1"/>
</dbReference>
<evidence type="ECO:0000259" key="7">
    <source>
        <dbReference type="Pfam" id="PF00892"/>
    </source>
</evidence>
<feature type="transmembrane region" description="Helical" evidence="6">
    <location>
        <begin position="217"/>
        <end position="237"/>
    </location>
</feature>